<accession>A0A3B4WM34</accession>
<dbReference type="GeneTree" id="ENSGT00970000196100"/>
<organism evidence="14 15">
    <name type="scientific">Seriola lalandi dorsalis</name>
    <dbReference type="NCBI Taxonomy" id="1841481"/>
    <lineage>
        <taxon>Eukaryota</taxon>
        <taxon>Metazoa</taxon>
        <taxon>Chordata</taxon>
        <taxon>Craniata</taxon>
        <taxon>Vertebrata</taxon>
        <taxon>Euteleostomi</taxon>
        <taxon>Actinopterygii</taxon>
        <taxon>Neopterygii</taxon>
        <taxon>Teleostei</taxon>
        <taxon>Neoteleostei</taxon>
        <taxon>Acanthomorphata</taxon>
        <taxon>Carangaria</taxon>
        <taxon>Carangiformes</taxon>
        <taxon>Carangidae</taxon>
        <taxon>Seriola</taxon>
    </lineage>
</organism>
<dbReference type="EC" id="1.15.1.1" evidence="11"/>
<dbReference type="InterPro" id="IPR019831">
    <property type="entry name" value="Mn/Fe_SOD_N"/>
</dbReference>
<keyword evidence="8" id="KW-0464">Manganese</keyword>
<name>A0A3B4WM34_SERLL</name>
<dbReference type="AlphaFoldDB" id="A0A3B4WM34"/>
<dbReference type="InterPro" id="IPR036324">
    <property type="entry name" value="Mn/Fe_SOD_N_sf"/>
</dbReference>
<dbReference type="InterPro" id="IPR001189">
    <property type="entry name" value="Mn/Fe_SOD"/>
</dbReference>
<dbReference type="InterPro" id="IPR019832">
    <property type="entry name" value="Mn/Fe_SOD_C"/>
</dbReference>
<evidence type="ECO:0000313" key="15">
    <source>
        <dbReference type="Proteomes" id="UP000261360"/>
    </source>
</evidence>
<keyword evidence="15" id="KW-1185">Reference proteome</keyword>
<dbReference type="Pfam" id="PF02777">
    <property type="entry name" value="Sod_Fe_C"/>
    <property type="match status" value="1"/>
</dbReference>
<dbReference type="SUPFAM" id="SSF46609">
    <property type="entry name" value="Fe,Mn superoxide dismutase (SOD), N-terminal domain"/>
    <property type="match status" value="1"/>
</dbReference>
<evidence type="ECO:0000256" key="10">
    <source>
        <dbReference type="PIRSR" id="PIRSR000349-1"/>
    </source>
</evidence>
<feature type="domain" description="Manganese/iron superoxide dismutase C-terminal" evidence="13">
    <location>
        <begin position="118"/>
        <end position="155"/>
    </location>
</feature>
<evidence type="ECO:0000256" key="2">
    <source>
        <dbReference type="ARBA" id="ARBA00004305"/>
    </source>
</evidence>
<comment type="catalytic activity">
    <reaction evidence="9 11">
        <text>2 superoxide + 2 H(+) = H2O2 + O2</text>
        <dbReference type="Rhea" id="RHEA:20696"/>
        <dbReference type="ChEBI" id="CHEBI:15378"/>
        <dbReference type="ChEBI" id="CHEBI:15379"/>
        <dbReference type="ChEBI" id="CHEBI:16240"/>
        <dbReference type="ChEBI" id="CHEBI:18421"/>
        <dbReference type="EC" id="1.15.1.1"/>
    </reaction>
</comment>
<comment type="function">
    <text evidence="11">Destroys radicals which are normally produced within the cells and which are toxic to biological systems.</text>
</comment>
<reference evidence="14" key="2">
    <citation type="submission" date="2025-09" db="UniProtKB">
        <authorList>
            <consortium name="Ensembl"/>
        </authorList>
    </citation>
    <scope>IDENTIFICATION</scope>
</reference>
<dbReference type="Proteomes" id="UP000261360">
    <property type="component" value="Unplaced"/>
</dbReference>
<dbReference type="STRING" id="1841481.ENSSLDP00000005724"/>
<dbReference type="SUPFAM" id="SSF54719">
    <property type="entry name" value="Fe,Mn superoxide dismutase (SOD), C-terminal domain"/>
    <property type="match status" value="1"/>
</dbReference>
<dbReference type="PANTHER" id="PTHR43595:SF2">
    <property type="entry name" value="SMALL RIBOSOMAL SUBUNIT PROTEIN MS42"/>
    <property type="match status" value="1"/>
</dbReference>
<evidence type="ECO:0000256" key="8">
    <source>
        <dbReference type="ARBA" id="ARBA00023211"/>
    </source>
</evidence>
<feature type="binding site" evidence="10">
    <location>
        <position position="103"/>
    </location>
    <ligand>
        <name>Mn(2+)</name>
        <dbReference type="ChEBI" id="CHEBI:29035"/>
    </ligand>
</feature>
<dbReference type="Gene3D" id="3.55.40.20">
    <property type="entry name" value="Iron/manganese superoxide dismutase, C-terminal domain"/>
    <property type="match status" value="1"/>
</dbReference>
<keyword evidence="6 11" id="KW-0560">Oxidoreductase</keyword>
<evidence type="ECO:0000256" key="5">
    <source>
        <dbReference type="ARBA" id="ARBA00022723"/>
    </source>
</evidence>
<evidence type="ECO:0000256" key="11">
    <source>
        <dbReference type="RuleBase" id="RU000414"/>
    </source>
</evidence>
<evidence type="ECO:0000256" key="7">
    <source>
        <dbReference type="ARBA" id="ARBA00023074"/>
    </source>
</evidence>
<dbReference type="PIRSF" id="PIRSF000349">
    <property type="entry name" value="SODismutase"/>
    <property type="match status" value="1"/>
</dbReference>
<feature type="binding site" evidence="10">
    <location>
        <position position="57"/>
    </location>
    <ligand>
        <name>Mn(2+)</name>
        <dbReference type="ChEBI" id="CHEBI:29035"/>
    </ligand>
</feature>
<reference evidence="14" key="1">
    <citation type="submission" date="2025-08" db="UniProtKB">
        <authorList>
            <consortium name="Ensembl"/>
        </authorList>
    </citation>
    <scope>IDENTIFICATION</scope>
</reference>
<dbReference type="GO" id="GO:0004784">
    <property type="term" value="F:superoxide dismutase activity"/>
    <property type="evidence" value="ECO:0007669"/>
    <property type="project" value="UniProtKB-EC"/>
</dbReference>
<evidence type="ECO:0000259" key="13">
    <source>
        <dbReference type="Pfam" id="PF02777"/>
    </source>
</evidence>
<dbReference type="PANTHER" id="PTHR43595">
    <property type="entry name" value="37S RIBOSOMAL PROTEIN S26, MITOCHONDRIAL"/>
    <property type="match status" value="1"/>
</dbReference>
<comment type="similarity">
    <text evidence="3 11">Belongs to the iron/manganese superoxide dismutase family.</text>
</comment>
<comment type="function">
    <text evidence="1">Destroys superoxide anion radicals which are normally produced within the cells and which are toxic to biological systems.</text>
</comment>
<evidence type="ECO:0000256" key="9">
    <source>
        <dbReference type="ARBA" id="ARBA00049204"/>
    </source>
</evidence>
<evidence type="ECO:0000259" key="12">
    <source>
        <dbReference type="Pfam" id="PF00081"/>
    </source>
</evidence>
<comment type="subunit">
    <text evidence="4">Homotetramer.</text>
</comment>
<proteinExistence type="inferred from homology"/>
<evidence type="ECO:0000256" key="6">
    <source>
        <dbReference type="ARBA" id="ARBA00023002"/>
    </source>
</evidence>
<evidence type="ECO:0000313" key="14">
    <source>
        <dbReference type="Ensembl" id="ENSSLDP00000005724.1"/>
    </source>
</evidence>
<evidence type="ECO:0000256" key="1">
    <source>
        <dbReference type="ARBA" id="ARBA00002170"/>
    </source>
</evidence>
<comment type="subcellular location">
    <subcellularLocation>
        <location evidence="2">Mitochondrion matrix</location>
    </subcellularLocation>
</comment>
<evidence type="ECO:0000256" key="3">
    <source>
        <dbReference type="ARBA" id="ARBA00008714"/>
    </source>
</evidence>
<dbReference type="PRINTS" id="PR01703">
    <property type="entry name" value="MNSODISMTASE"/>
</dbReference>
<protein>
    <recommendedName>
        <fullName evidence="11">Superoxide dismutase</fullName>
        <ecNumber evidence="11">1.15.1.1</ecNumber>
    </recommendedName>
</protein>
<dbReference type="GO" id="GO:0046872">
    <property type="term" value="F:metal ion binding"/>
    <property type="evidence" value="ECO:0007669"/>
    <property type="project" value="UniProtKB-KW"/>
</dbReference>
<sequence>MLAVSISPLGLNLAPRATLGTSMPAFAADDPMFTLPPLPYAYDALEPHIDAATMKFHHDFHHQAYITNLNKAMAGKPKADLVSLMPGAKAAKLNNAGGGHYNHCMFWSTLGPKAGGEPSGALGDAMAKAFGSYDDFKAQFSAAAAGVFGSGWAWL</sequence>
<keyword evidence="7" id="KW-0944">Nitration</keyword>
<dbReference type="Ensembl" id="ENSSLDT00000005918.1">
    <property type="protein sequence ID" value="ENSSLDP00000005724.1"/>
    <property type="gene ID" value="ENSSLDG00000004450.1"/>
</dbReference>
<feature type="domain" description="Manganese/iron superoxide dismutase N-terminal" evidence="12">
    <location>
        <begin position="33"/>
        <end position="110"/>
    </location>
</feature>
<keyword evidence="5 10" id="KW-0479">Metal-binding</keyword>
<dbReference type="InterPro" id="IPR036314">
    <property type="entry name" value="SOD_C_sf"/>
</dbReference>
<dbReference type="GO" id="GO:0005759">
    <property type="term" value="C:mitochondrial matrix"/>
    <property type="evidence" value="ECO:0007669"/>
    <property type="project" value="UniProtKB-SubCell"/>
</dbReference>
<dbReference type="Gene3D" id="1.10.287.990">
    <property type="entry name" value="Fe,Mn superoxide dismutase (SOD) domain"/>
    <property type="match status" value="1"/>
</dbReference>
<evidence type="ECO:0000256" key="4">
    <source>
        <dbReference type="ARBA" id="ARBA00011881"/>
    </source>
</evidence>
<dbReference type="Pfam" id="PF00081">
    <property type="entry name" value="Sod_Fe_N"/>
    <property type="match status" value="1"/>
</dbReference>